<evidence type="ECO:0000256" key="6">
    <source>
        <dbReference type="SAM" id="Phobius"/>
    </source>
</evidence>
<protein>
    <submittedName>
        <fullName evidence="8">Zip-domain-containing protein</fullName>
    </submittedName>
</protein>
<evidence type="ECO:0000313" key="8">
    <source>
        <dbReference type="EMBL" id="RPB22718.1"/>
    </source>
</evidence>
<feature type="transmembrane region" description="Helical" evidence="6">
    <location>
        <begin position="205"/>
        <end position="221"/>
    </location>
</feature>
<dbReference type="GO" id="GO:0016020">
    <property type="term" value="C:membrane"/>
    <property type="evidence" value="ECO:0007669"/>
    <property type="project" value="UniProtKB-SubCell"/>
</dbReference>
<evidence type="ECO:0000313" key="9">
    <source>
        <dbReference type="Proteomes" id="UP000267821"/>
    </source>
</evidence>
<keyword evidence="3 6" id="KW-1133">Transmembrane helix</keyword>
<evidence type="ECO:0000256" key="5">
    <source>
        <dbReference type="SAM" id="MobiDB-lite"/>
    </source>
</evidence>
<feature type="region of interest" description="Disordered" evidence="5">
    <location>
        <begin position="235"/>
        <end position="279"/>
    </location>
</feature>
<reference evidence="8 9" key="1">
    <citation type="journal article" date="2018" name="Nat. Ecol. Evol.">
        <title>Pezizomycetes genomes reveal the molecular basis of ectomycorrhizal truffle lifestyle.</title>
        <authorList>
            <person name="Murat C."/>
            <person name="Payen T."/>
            <person name="Noel B."/>
            <person name="Kuo A."/>
            <person name="Morin E."/>
            <person name="Chen J."/>
            <person name="Kohler A."/>
            <person name="Krizsan K."/>
            <person name="Balestrini R."/>
            <person name="Da Silva C."/>
            <person name="Montanini B."/>
            <person name="Hainaut M."/>
            <person name="Levati E."/>
            <person name="Barry K.W."/>
            <person name="Belfiori B."/>
            <person name="Cichocki N."/>
            <person name="Clum A."/>
            <person name="Dockter R.B."/>
            <person name="Fauchery L."/>
            <person name="Guy J."/>
            <person name="Iotti M."/>
            <person name="Le Tacon F."/>
            <person name="Lindquist E.A."/>
            <person name="Lipzen A."/>
            <person name="Malagnac F."/>
            <person name="Mello A."/>
            <person name="Molinier V."/>
            <person name="Miyauchi S."/>
            <person name="Poulain J."/>
            <person name="Riccioni C."/>
            <person name="Rubini A."/>
            <person name="Sitrit Y."/>
            <person name="Splivallo R."/>
            <person name="Traeger S."/>
            <person name="Wang M."/>
            <person name="Zifcakova L."/>
            <person name="Wipf D."/>
            <person name="Zambonelli A."/>
            <person name="Paolocci F."/>
            <person name="Nowrousian M."/>
            <person name="Ottonello S."/>
            <person name="Baldrian P."/>
            <person name="Spatafora J.W."/>
            <person name="Henrissat B."/>
            <person name="Nagy L.G."/>
            <person name="Aury J.M."/>
            <person name="Wincker P."/>
            <person name="Grigoriev I.V."/>
            <person name="Bonfante P."/>
            <person name="Martin F.M."/>
        </authorList>
    </citation>
    <scope>NUCLEOTIDE SEQUENCE [LARGE SCALE GENOMIC DNA]</scope>
    <source>
        <strain evidence="8 9">ATCC MYA-4762</strain>
    </source>
</reference>
<evidence type="ECO:0000256" key="7">
    <source>
        <dbReference type="SAM" id="SignalP"/>
    </source>
</evidence>
<evidence type="ECO:0000256" key="4">
    <source>
        <dbReference type="ARBA" id="ARBA00023136"/>
    </source>
</evidence>
<dbReference type="FunCoup" id="A0A3N4LLU2">
    <property type="interactions" value="154"/>
</dbReference>
<dbReference type="EMBL" id="ML121550">
    <property type="protein sequence ID" value="RPB22718.1"/>
    <property type="molecule type" value="Genomic_DNA"/>
</dbReference>
<evidence type="ECO:0000256" key="1">
    <source>
        <dbReference type="ARBA" id="ARBA00004141"/>
    </source>
</evidence>
<dbReference type="AlphaFoldDB" id="A0A3N4LLU2"/>
<feature type="compositionally biased region" description="Low complexity" evidence="5">
    <location>
        <begin position="242"/>
        <end position="251"/>
    </location>
</feature>
<name>A0A3N4LLU2_9PEZI</name>
<dbReference type="GO" id="GO:0006882">
    <property type="term" value="P:intracellular zinc ion homeostasis"/>
    <property type="evidence" value="ECO:0007669"/>
    <property type="project" value="TreeGrafter"/>
</dbReference>
<evidence type="ECO:0000256" key="3">
    <source>
        <dbReference type="ARBA" id="ARBA00022989"/>
    </source>
</evidence>
<dbReference type="PANTHER" id="PTHR16950">
    <property type="entry name" value="ZINC TRANSPORTER SLC39A7 HISTIDINE-RICH MEMBRANE PROTEIN KE4"/>
    <property type="match status" value="1"/>
</dbReference>
<comment type="subcellular location">
    <subcellularLocation>
        <location evidence="1">Membrane</location>
        <topology evidence="1">Multi-pass membrane protein</topology>
    </subcellularLocation>
</comment>
<dbReference type="Pfam" id="PF02535">
    <property type="entry name" value="Zip"/>
    <property type="match status" value="1"/>
</dbReference>
<dbReference type="GO" id="GO:0005385">
    <property type="term" value="F:zinc ion transmembrane transporter activity"/>
    <property type="evidence" value="ECO:0007669"/>
    <property type="project" value="TreeGrafter"/>
</dbReference>
<keyword evidence="2 6" id="KW-0812">Transmembrane</keyword>
<feature type="transmembrane region" description="Helical" evidence="6">
    <location>
        <begin position="156"/>
        <end position="176"/>
    </location>
</feature>
<dbReference type="OrthoDB" id="200954at2759"/>
<sequence>MLGLRKPGLLRLGLLLGLAVAMCGIGMLDGSGRAGVRGVNAEQNSDWDFDVGNGEQKVWKAGTGAEEKESYGKGWTLEEINEELQECRIVQILNNQQSTYSPSGSSEELSTWTQTLFSYLFPFGPAGNSLLATAYISGPPNFLLALVPPDIDPSRLSIMVAFAIGGLLGDTLLHLIPGSFGLGGEDGGPVKEGVEFVIKSDRKNLLVGMMVMVGFVVFVAMDKALRVAGMRWGGGHSHSHSHSSSQGQSSSLDEKPKGELRKRKTSANGKTSEAEKEVEEVEKVQEVKMSSYLNIIADFSHNITDGLAMSAAFYASPTIGATTMIGVFFHEIPHEVGDFALLVQSGFTKWQAMAAQFVTAIGAFLGTFLGIAIQWYAVKEDTELGGTGIPWNKGIWNTGLSGGDLVLPFTAGTFLYVGFSAVPELLEVDESKGRGAEMKRSLLQLMAMVAGFAIMFCVS</sequence>
<feature type="transmembrane region" description="Helical" evidence="6">
    <location>
        <begin position="116"/>
        <end position="136"/>
    </location>
</feature>
<dbReference type="InParanoid" id="A0A3N4LLU2"/>
<dbReference type="STRING" id="1051890.A0A3N4LLU2"/>
<feature type="signal peptide" evidence="7">
    <location>
        <begin position="1"/>
        <end position="21"/>
    </location>
</feature>
<evidence type="ECO:0000256" key="2">
    <source>
        <dbReference type="ARBA" id="ARBA00022692"/>
    </source>
</evidence>
<proteinExistence type="predicted"/>
<keyword evidence="4 6" id="KW-0472">Membrane</keyword>
<keyword evidence="7" id="KW-0732">Signal</keyword>
<feature type="transmembrane region" description="Helical" evidence="6">
    <location>
        <begin position="442"/>
        <end position="458"/>
    </location>
</feature>
<accession>A0A3N4LLU2</accession>
<dbReference type="PANTHER" id="PTHR16950:SF16">
    <property type="entry name" value="ZINC TRANSPORTER ZIP13"/>
    <property type="match status" value="1"/>
</dbReference>
<keyword evidence="9" id="KW-1185">Reference proteome</keyword>
<feature type="transmembrane region" description="Helical" evidence="6">
    <location>
        <begin position="357"/>
        <end position="377"/>
    </location>
</feature>
<feature type="chain" id="PRO_5018313512" evidence="7">
    <location>
        <begin position="22"/>
        <end position="459"/>
    </location>
</feature>
<dbReference type="Proteomes" id="UP000267821">
    <property type="component" value="Unassembled WGS sequence"/>
</dbReference>
<gene>
    <name evidence="8" type="ORF">L211DRAFT_320427</name>
</gene>
<feature type="transmembrane region" description="Helical" evidence="6">
    <location>
        <begin position="405"/>
        <end position="422"/>
    </location>
</feature>
<organism evidence="8 9">
    <name type="scientific">Terfezia boudieri ATCC MYA-4762</name>
    <dbReference type="NCBI Taxonomy" id="1051890"/>
    <lineage>
        <taxon>Eukaryota</taxon>
        <taxon>Fungi</taxon>
        <taxon>Dikarya</taxon>
        <taxon>Ascomycota</taxon>
        <taxon>Pezizomycotina</taxon>
        <taxon>Pezizomycetes</taxon>
        <taxon>Pezizales</taxon>
        <taxon>Pezizaceae</taxon>
        <taxon>Terfezia</taxon>
    </lineage>
</organism>
<dbReference type="InterPro" id="IPR003689">
    <property type="entry name" value="ZIP"/>
</dbReference>